<evidence type="ECO:0008006" key="4">
    <source>
        <dbReference type="Google" id="ProtNLM"/>
    </source>
</evidence>
<dbReference type="STRING" id="426757.SAMN04488127_0289"/>
<dbReference type="EMBL" id="FNZF01000001">
    <property type="protein sequence ID" value="SEI72483.1"/>
    <property type="molecule type" value="Genomic_DNA"/>
</dbReference>
<protein>
    <recommendedName>
        <fullName evidence="4">DUF3397 domain-containing protein</fullName>
    </recommendedName>
</protein>
<dbReference type="Proteomes" id="UP000199200">
    <property type="component" value="Unassembled WGS sequence"/>
</dbReference>
<reference evidence="3" key="1">
    <citation type="submission" date="2016-10" db="EMBL/GenBank/DDBJ databases">
        <authorList>
            <person name="Varghese N."/>
            <person name="Submissions S."/>
        </authorList>
    </citation>
    <scope>NUCLEOTIDE SEQUENCE [LARGE SCALE GENOMIC DNA]</scope>
    <source>
        <strain evidence="3">CGMCC 1.6763</strain>
    </source>
</reference>
<sequence length="130" mass="14613">MAEFLYSAAGFLVAFPAVAYLVLFIIFTRLYKDPAKGAGRAADLTTFLLLPAVPAVLAVYTGVSTGFYLAVAVILFALYMTYRERRKERDFEIRPLMRKIWRMLFLILSAAYFVAFIIGTGVMIADYTRG</sequence>
<keyword evidence="1" id="KW-1133">Transmembrane helix</keyword>
<dbReference type="InterPro" id="IPR024515">
    <property type="entry name" value="DUF3397"/>
</dbReference>
<evidence type="ECO:0000313" key="2">
    <source>
        <dbReference type="EMBL" id="SEI72483.1"/>
    </source>
</evidence>
<proteinExistence type="predicted"/>
<gene>
    <name evidence="2" type="ORF">SAMN04488127_0289</name>
</gene>
<feature type="transmembrane region" description="Helical" evidence="1">
    <location>
        <begin position="6"/>
        <end position="30"/>
    </location>
</feature>
<dbReference type="AlphaFoldDB" id="A0A1H6SX68"/>
<accession>A0A1H6SX68</accession>
<name>A0A1H6SX68_9BACL</name>
<keyword evidence="3" id="KW-1185">Reference proteome</keyword>
<keyword evidence="1" id="KW-0472">Membrane</keyword>
<feature type="transmembrane region" description="Helical" evidence="1">
    <location>
        <begin position="103"/>
        <end position="125"/>
    </location>
</feature>
<organism evidence="2 3">
    <name type="scientific">Bhargavaea ginsengi</name>
    <dbReference type="NCBI Taxonomy" id="426757"/>
    <lineage>
        <taxon>Bacteria</taxon>
        <taxon>Bacillati</taxon>
        <taxon>Bacillota</taxon>
        <taxon>Bacilli</taxon>
        <taxon>Bacillales</taxon>
        <taxon>Caryophanaceae</taxon>
        <taxon>Bhargavaea</taxon>
    </lineage>
</organism>
<feature type="transmembrane region" description="Helical" evidence="1">
    <location>
        <begin position="66"/>
        <end position="82"/>
    </location>
</feature>
<dbReference type="OrthoDB" id="2353183at2"/>
<keyword evidence="1" id="KW-0812">Transmembrane</keyword>
<evidence type="ECO:0000313" key="3">
    <source>
        <dbReference type="Proteomes" id="UP000199200"/>
    </source>
</evidence>
<dbReference type="Pfam" id="PF11877">
    <property type="entry name" value="DUF3397"/>
    <property type="match status" value="1"/>
</dbReference>
<evidence type="ECO:0000256" key="1">
    <source>
        <dbReference type="SAM" id="Phobius"/>
    </source>
</evidence>
<dbReference type="RefSeq" id="WP_092049114.1">
    <property type="nucleotide sequence ID" value="NZ_FNZF01000001.1"/>
</dbReference>